<keyword evidence="1" id="KW-1133">Transmembrane helix</keyword>
<dbReference type="RefSeq" id="WP_203825423.1">
    <property type="nucleotide sequence ID" value="NZ_BAAATY010000010.1"/>
</dbReference>
<keyword evidence="1" id="KW-0812">Transmembrane</keyword>
<accession>A0ABQ4B845</accession>
<name>A0ABQ4B845_9ACTN</name>
<keyword evidence="1" id="KW-0472">Membrane</keyword>
<evidence type="ECO:0000313" key="2">
    <source>
        <dbReference type="EMBL" id="GIE66780.1"/>
    </source>
</evidence>
<comment type="caution">
    <text evidence="2">The sequence shown here is derived from an EMBL/GenBank/DDBJ whole genome shotgun (WGS) entry which is preliminary data.</text>
</comment>
<evidence type="ECO:0000256" key="1">
    <source>
        <dbReference type="SAM" id="Phobius"/>
    </source>
</evidence>
<dbReference type="EMBL" id="BOMS01000041">
    <property type="protein sequence ID" value="GIE66780.1"/>
    <property type="molecule type" value="Genomic_DNA"/>
</dbReference>
<gene>
    <name evidence="2" type="ORF">Apa02nite_028880</name>
</gene>
<sequence length="324" mass="33294">MTDQLERLFADLRSETMPRIVPPGVEAARGTVRRRRHRRTAVVTAGLAVLVAAGLGFGVPAHLTTSAPTPATLTNDERDALAAQAAERVGLTPDETLLGHSFGQAFHVTHQLVTGDYLVKMVCVGAQGHADVRVAGSVATLTCSATPAVVSVPLSVAEPDLVGRTDVLVDVRPDAVAEGRTAVAYLIEMGPGSQDRLRTAATDAIGTAGTAGEVSTLSDFIASSGGSGLTDATMGPGNYRLIAACVGAGYLTIAVGREEPGNPGFITEPVQTLGMSCSDGPLGTATPETVDFTMPKGTKATIVDTNTNLEARGQAGVAVRVVRR</sequence>
<reference evidence="2 3" key="1">
    <citation type="submission" date="2021-01" db="EMBL/GenBank/DDBJ databases">
        <title>Whole genome shotgun sequence of Actinoplanes palleronii NBRC 14916.</title>
        <authorList>
            <person name="Komaki H."/>
            <person name="Tamura T."/>
        </authorList>
    </citation>
    <scope>NUCLEOTIDE SEQUENCE [LARGE SCALE GENOMIC DNA]</scope>
    <source>
        <strain evidence="2 3">NBRC 14916</strain>
    </source>
</reference>
<organism evidence="2 3">
    <name type="scientific">Actinoplanes palleronii</name>
    <dbReference type="NCBI Taxonomy" id="113570"/>
    <lineage>
        <taxon>Bacteria</taxon>
        <taxon>Bacillati</taxon>
        <taxon>Actinomycetota</taxon>
        <taxon>Actinomycetes</taxon>
        <taxon>Micromonosporales</taxon>
        <taxon>Micromonosporaceae</taxon>
        <taxon>Actinoplanes</taxon>
    </lineage>
</organism>
<dbReference type="Proteomes" id="UP000624709">
    <property type="component" value="Unassembled WGS sequence"/>
</dbReference>
<keyword evidence="3" id="KW-1185">Reference proteome</keyword>
<proteinExistence type="predicted"/>
<protein>
    <submittedName>
        <fullName evidence="2">Uncharacterized protein</fullName>
    </submittedName>
</protein>
<feature type="transmembrane region" description="Helical" evidence="1">
    <location>
        <begin position="41"/>
        <end position="63"/>
    </location>
</feature>
<evidence type="ECO:0000313" key="3">
    <source>
        <dbReference type="Proteomes" id="UP000624709"/>
    </source>
</evidence>